<comment type="similarity">
    <text evidence="1">Belongs to the dynein light chain Tctex-type family.</text>
</comment>
<keyword evidence="3" id="KW-1185">Reference proteome</keyword>
<protein>
    <recommendedName>
        <fullName evidence="4">Tctex-1 family protein</fullName>
    </recommendedName>
</protein>
<dbReference type="AlphaFoldDB" id="A0ABC9HFT1"/>
<dbReference type="EMBL" id="CANUEZ050000210">
    <property type="protein sequence ID" value="CAM0512305.1"/>
    <property type="molecule type" value="Genomic_DNA"/>
</dbReference>
<dbReference type="InterPro" id="IPR038586">
    <property type="entry name" value="Tctex-1-like_sf"/>
</dbReference>
<comment type="caution">
    <text evidence="2">The sequence shown here is derived from an EMBL/GenBank/DDBJ whole genome shotgun (WGS) entry which is preliminary data.</text>
</comment>
<gene>
    <name evidence="2" type="ORF">FHB240107_LOCUS8455</name>
</gene>
<evidence type="ECO:0000313" key="2">
    <source>
        <dbReference type="EMBL" id="CAM0512305.1"/>
    </source>
</evidence>
<evidence type="ECO:0000313" key="3">
    <source>
        <dbReference type="Proteomes" id="UP001189180"/>
    </source>
</evidence>
<dbReference type="PANTHER" id="PTHR21255:SF7">
    <property type="entry name" value="DYNEIN LIGHT CHAIN TCTEX-TYPE PROTEIN 2B"/>
    <property type="match status" value="1"/>
</dbReference>
<evidence type="ECO:0000256" key="1">
    <source>
        <dbReference type="ARBA" id="ARBA00005361"/>
    </source>
</evidence>
<organism evidence="2 3">
    <name type="scientific">Fasciola hepatica</name>
    <name type="common">Liver fluke</name>
    <dbReference type="NCBI Taxonomy" id="6192"/>
    <lineage>
        <taxon>Eukaryota</taxon>
        <taxon>Metazoa</taxon>
        <taxon>Spiralia</taxon>
        <taxon>Lophotrochozoa</taxon>
        <taxon>Platyhelminthes</taxon>
        <taxon>Trematoda</taxon>
        <taxon>Digenea</taxon>
        <taxon>Plagiorchiida</taxon>
        <taxon>Echinostomata</taxon>
        <taxon>Echinostomatoidea</taxon>
        <taxon>Fasciolidae</taxon>
        <taxon>Fasciola</taxon>
    </lineage>
</organism>
<dbReference type="PANTHER" id="PTHR21255">
    <property type="entry name" value="T-COMPLEX-ASSOCIATED-TESTIS-EXPRESSED 1/ DYNEIN LIGHT CHAIN"/>
    <property type="match status" value="1"/>
</dbReference>
<dbReference type="InterPro" id="IPR005334">
    <property type="entry name" value="Tctex-1-like"/>
</dbReference>
<dbReference type="CDD" id="cd21459">
    <property type="entry name" value="DLC-like_TCTEX1D2"/>
    <property type="match status" value="1"/>
</dbReference>
<dbReference type="Proteomes" id="UP001189180">
    <property type="component" value="Unassembled WGS sequence"/>
</dbReference>
<accession>A0ABC9HFT1</accession>
<sequence>MENTVGSGSTDPSDKQNSYAFLNQILKERLANEQYSAEKTHGKFNDQRAYFVEQCIALADEIKHSLKKNSPLSRYRYLVQVVIGEQRGQGVKVAYRCYWDPDADNYAEATFMNDSLFCVAAAFGVYSY</sequence>
<dbReference type="Pfam" id="PF03645">
    <property type="entry name" value="Tctex-1"/>
    <property type="match status" value="1"/>
</dbReference>
<name>A0ABC9HFT1_FASHE</name>
<proteinExistence type="inferred from homology"/>
<dbReference type="Gene3D" id="3.30.1140.40">
    <property type="entry name" value="Tctex-1"/>
    <property type="match status" value="1"/>
</dbReference>
<reference evidence="2 3" key="1">
    <citation type="submission" date="2024-08" db="EMBL/GenBank/DDBJ databases">
        <authorList>
            <person name="Paterson S."/>
        </authorList>
    </citation>
    <scope>NUCLEOTIDE SEQUENCE [LARGE SCALE GENOMIC DNA]</scope>
</reference>
<evidence type="ECO:0008006" key="4">
    <source>
        <dbReference type="Google" id="ProtNLM"/>
    </source>
</evidence>